<dbReference type="InterPro" id="IPR012675">
    <property type="entry name" value="Beta-grasp_dom_sf"/>
</dbReference>
<comment type="caution">
    <text evidence="7">The sequence shown here is derived from an EMBL/GenBank/DDBJ whole genome shotgun (WGS) entry which is preliminary data.</text>
</comment>
<feature type="domain" description="2Fe-2S ferredoxin-type" evidence="6">
    <location>
        <begin position="6"/>
        <end position="82"/>
    </location>
</feature>
<dbReference type="RefSeq" id="WP_188908669.1">
    <property type="nucleotide sequence ID" value="NZ_BMIQ01000003.1"/>
</dbReference>
<evidence type="ECO:0000256" key="4">
    <source>
        <dbReference type="ARBA" id="ARBA00023004"/>
    </source>
</evidence>
<accession>A0A916ZMU6</accession>
<dbReference type="AlphaFoldDB" id="A0A916ZMU6"/>
<name>A0A916ZMU6_9HYPH</name>
<keyword evidence="4" id="KW-0408">Iron</keyword>
<dbReference type="EMBL" id="BMIQ01000003">
    <property type="protein sequence ID" value="GGE04027.1"/>
    <property type="molecule type" value="Genomic_DNA"/>
</dbReference>
<proteinExistence type="predicted"/>
<dbReference type="InterPro" id="IPR001041">
    <property type="entry name" value="2Fe-2S_ferredoxin-type"/>
</dbReference>
<dbReference type="PANTHER" id="PTHR44379:SF6">
    <property type="entry name" value="BLR6046 PROTEIN"/>
    <property type="match status" value="1"/>
</dbReference>
<dbReference type="GO" id="GO:0016491">
    <property type="term" value="F:oxidoreductase activity"/>
    <property type="evidence" value="ECO:0007669"/>
    <property type="project" value="UniProtKB-KW"/>
</dbReference>
<evidence type="ECO:0000256" key="2">
    <source>
        <dbReference type="ARBA" id="ARBA00022723"/>
    </source>
</evidence>
<sequence length="162" mass="17017">MADPRASVAIRVNGRSVEVEAARDTPLLYVLRNDLALNGPKYGCGLGECGACAVLVGDRSVRSCVLPLSALGAREVTTLEGLGTPEAPHPVQAAFIAAQAAQCGYCLNGMIIATVALLRRDPRPSESAIRQALRHHLCRCGTHVEILAAVRAAATVHTEAVR</sequence>
<reference evidence="7" key="1">
    <citation type="journal article" date="2014" name="Int. J. Syst. Evol. Microbiol.">
        <title>Complete genome sequence of Corynebacterium casei LMG S-19264T (=DSM 44701T), isolated from a smear-ripened cheese.</title>
        <authorList>
            <consortium name="US DOE Joint Genome Institute (JGI-PGF)"/>
            <person name="Walter F."/>
            <person name="Albersmeier A."/>
            <person name="Kalinowski J."/>
            <person name="Ruckert C."/>
        </authorList>
    </citation>
    <scope>NUCLEOTIDE SEQUENCE</scope>
    <source>
        <strain evidence="7">CGMCC 1.15367</strain>
    </source>
</reference>
<gene>
    <name evidence="7" type="ORF">GCM10011390_23710</name>
</gene>
<dbReference type="Pfam" id="PF01799">
    <property type="entry name" value="Fer2_2"/>
    <property type="match status" value="1"/>
</dbReference>
<keyword evidence="2" id="KW-0479">Metal-binding</keyword>
<dbReference type="Proteomes" id="UP000644699">
    <property type="component" value="Unassembled WGS sequence"/>
</dbReference>
<keyword evidence="8" id="KW-1185">Reference proteome</keyword>
<evidence type="ECO:0000256" key="3">
    <source>
        <dbReference type="ARBA" id="ARBA00023002"/>
    </source>
</evidence>
<evidence type="ECO:0000256" key="1">
    <source>
        <dbReference type="ARBA" id="ARBA00022714"/>
    </source>
</evidence>
<dbReference type="InterPro" id="IPR036010">
    <property type="entry name" value="2Fe-2S_ferredoxin-like_sf"/>
</dbReference>
<dbReference type="PANTHER" id="PTHR44379">
    <property type="entry name" value="OXIDOREDUCTASE WITH IRON-SULFUR SUBUNIT"/>
    <property type="match status" value="1"/>
</dbReference>
<keyword evidence="5" id="KW-0411">Iron-sulfur</keyword>
<dbReference type="PROSITE" id="PS51085">
    <property type="entry name" value="2FE2S_FER_2"/>
    <property type="match status" value="1"/>
</dbReference>
<dbReference type="GO" id="GO:0046872">
    <property type="term" value="F:metal ion binding"/>
    <property type="evidence" value="ECO:0007669"/>
    <property type="project" value="UniProtKB-KW"/>
</dbReference>
<keyword evidence="1" id="KW-0001">2Fe-2S</keyword>
<evidence type="ECO:0000256" key="5">
    <source>
        <dbReference type="ARBA" id="ARBA00023014"/>
    </source>
</evidence>
<dbReference type="PROSITE" id="PS00197">
    <property type="entry name" value="2FE2S_FER_1"/>
    <property type="match status" value="1"/>
</dbReference>
<dbReference type="InterPro" id="IPR051452">
    <property type="entry name" value="Diverse_Oxidoreductases"/>
</dbReference>
<dbReference type="GO" id="GO:0051537">
    <property type="term" value="F:2 iron, 2 sulfur cluster binding"/>
    <property type="evidence" value="ECO:0007669"/>
    <property type="project" value="UniProtKB-KW"/>
</dbReference>
<dbReference type="InterPro" id="IPR036884">
    <property type="entry name" value="2Fe-2S-bd_dom_sf"/>
</dbReference>
<dbReference type="InterPro" id="IPR006058">
    <property type="entry name" value="2Fe2S_fd_BS"/>
</dbReference>
<dbReference type="Gene3D" id="1.10.150.120">
    <property type="entry name" value="[2Fe-2S]-binding domain"/>
    <property type="match status" value="1"/>
</dbReference>
<dbReference type="SUPFAM" id="SSF47741">
    <property type="entry name" value="CO dehydrogenase ISP C-domain like"/>
    <property type="match status" value="1"/>
</dbReference>
<dbReference type="SUPFAM" id="SSF54292">
    <property type="entry name" value="2Fe-2S ferredoxin-like"/>
    <property type="match status" value="1"/>
</dbReference>
<keyword evidence="3" id="KW-0560">Oxidoreductase</keyword>
<dbReference type="CDD" id="cd00207">
    <property type="entry name" value="fer2"/>
    <property type="match status" value="1"/>
</dbReference>
<evidence type="ECO:0000259" key="6">
    <source>
        <dbReference type="PROSITE" id="PS51085"/>
    </source>
</evidence>
<evidence type="ECO:0000313" key="8">
    <source>
        <dbReference type="Proteomes" id="UP000644699"/>
    </source>
</evidence>
<dbReference type="Gene3D" id="3.10.20.30">
    <property type="match status" value="1"/>
</dbReference>
<dbReference type="Pfam" id="PF00111">
    <property type="entry name" value="Fer2"/>
    <property type="match status" value="1"/>
</dbReference>
<protein>
    <submittedName>
        <fullName evidence="7">Oxidoreductase</fullName>
    </submittedName>
</protein>
<evidence type="ECO:0000313" key="7">
    <source>
        <dbReference type="EMBL" id="GGE04027.1"/>
    </source>
</evidence>
<organism evidence="7 8">
    <name type="scientific">Aureimonas endophytica</name>
    <dbReference type="NCBI Taxonomy" id="2027858"/>
    <lineage>
        <taxon>Bacteria</taxon>
        <taxon>Pseudomonadati</taxon>
        <taxon>Pseudomonadota</taxon>
        <taxon>Alphaproteobacteria</taxon>
        <taxon>Hyphomicrobiales</taxon>
        <taxon>Aurantimonadaceae</taxon>
        <taxon>Aureimonas</taxon>
    </lineage>
</organism>
<dbReference type="InterPro" id="IPR002888">
    <property type="entry name" value="2Fe-2S-bd"/>
</dbReference>
<reference evidence="7" key="2">
    <citation type="submission" date="2020-09" db="EMBL/GenBank/DDBJ databases">
        <authorList>
            <person name="Sun Q."/>
            <person name="Zhou Y."/>
        </authorList>
    </citation>
    <scope>NUCLEOTIDE SEQUENCE</scope>
    <source>
        <strain evidence="7">CGMCC 1.15367</strain>
    </source>
</reference>